<dbReference type="SUPFAM" id="SSF50729">
    <property type="entry name" value="PH domain-like"/>
    <property type="match status" value="1"/>
</dbReference>
<feature type="region of interest" description="Disordered" evidence="7">
    <location>
        <begin position="557"/>
        <end position="579"/>
    </location>
</feature>
<dbReference type="GO" id="GO:0005675">
    <property type="term" value="C:transcription factor TFIIH holo complex"/>
    <property type="evidence" value="ECO:0007669"/>
    <property type="project" value="EnsemblFungi"/>
</dbReference>
<evidence type="ECO:0000256" key="6">
    <source>
        <dbReference type="ARBA" id="ARBA00023242"/>
    </source>
</evidence>
<evidence type="ECO:0000256" key="7">
    <source>
        <dbReference type="SAM" id="MobiDB-lite"/>
    </source>
</evidence>
<evidence type="ECO:0000313" key="9">
    <source>
        <dbReference type="EMBL" id="ODQ81008.1"/>
    </source>
</evidence>
<dbReference type="GO" id="GO:0006367">
    <property type="term" value="P:transcription initiation at RNA polymerase II promoter"/>
    <property type="evidence" value="ECO:0007669"/>
    <property type="project" value="EnsemblFungi"/>
</dbReference>
<dbReference type="GO" id="GO:0010314">
    <property type="term" value="F:phosphatidylinositol-5-phosphate binding"/>
    <property type="evidence" value="ECO:0007669"/>
    <property type="project" value="EnsemblFungi"/>
</dbReference>
<keyword evidence="5" id="KW-0804">Transcription</keyword>
<dbReference type="CDD" id="cd13229">
    <property type="entry name" value="PH_TFIIH"/>
    <property type="match status" value="1"/>
</dbReference>
<sequence>MSVTGAAAYKKRAGMLSIQEELLPPILVWKSIDSSVPVPVVELPLRTLTNLQATPVTLEKMMLKVVSKGPEDPETLVTTVFSFNHRPTMNNIRDALQQIISRQKTVIQPGLSPAPGDATQANDAPANGSLGTFSSTDSLTEAKLLRNHTLQQKLLRAQPALFTAFQETVIKGGLHPDEFWSTRIHLLRTFALESSQRRGPYNVLSTIKTVATSDNQVNVSISIDKIQAIFEQYPVVRKAYDENVPKLSEGEFWTRFFCSKLFRKLKGEKIGVYDKGDLILDKYCLINLDYLEKEDEEDEEHIPRFLDLEGNKDDNSQKLGNGPDVTMKGDNNPEIVLILRSMNKLSTKIVSNCVPHGETFEELEKEKEEELEFKDLEETQPMSYIELHVNSQHNSNSSKTDTEVTIADADKVDAGLPEFKEKMKDYFTTELDLTELYSAPSRKRSAEEAFKDTIQMIKANTKQLKQTWNVTSVESLFSGVSVVNVTTDIDSSLPDADLETLRLTQATSMEFLKHFWVNFTNRKGVSAAGNPAMVRKLYASLKKCQERVESSIQLVAAQNPVKPEPETEKSEGEAVEKPVDNVHERHARDYMGSISRSLLVAIDSYESAVKKVGGVL</sequence>
<dbReference type="SMART" id="SM00751">
    <property type="entry name" value="BSD"/>
    <property type="match status" value="2"/>
</dbReference>
<feature type="compositionally biased region" description="Basic and acidic residues" evidence="7">
    <location>
        <begin position="563"/>
        <end position="579"/>
    </location>
</feature>
<reference evidence="10" key="1">
    <citation type="submission" date="2016-05" db="EMBL/GenBank/DDBJ databases">
        <title>Comparative genomics of biotechnologically important yeasts.</title>
        <authorList>
            <consortium name="DOE Joint Genome Institute"/>
            <person name="Riley R."/>
            <person name="Haridas S."/>
            <person name="Wolfe K.H."/>
            <person name="Lopes M.R."/>
            <person name="Hittinger C.T."/>
            <person name="Goker M."/>
            <person name="Salamov A."/>
            <person name="Wisecaver J."/>
            <person name="Long T.M."/>
            <person name="Aerts A.L."/>
            <person name="Barry K."/>
            <person name="Choi C."/>
            <person name="Clum A."/>
            <person name="Coughlan A.Y."/>
            <person name="Deshpande S."/>
            <person name="Douglass A.P."/>
            <person name="Hanson S.J."/>
            <person name="Klenk H.-P."/>
            <person name="Labutti K."/>
            <person name="Lapidus A."/>
            <person name="Lindquist E."/>
            <person name="Lipzen A."/>
            <person name="Meier-Kolthoff J.P."/>
            <person name="Ohm R.A."/>
            <person name="Otillar R.P."/>
            <person name="Pangilinan J."/>
            <person name="Peng Y."/>
            <person name="Rokas A."/>
            <person name="Rosa C.A."/>
            <person name="Scheuner C."/>
            <person name="Sibirny A.A."/>
            <person name="Slot J.C."/>
            <person name="Stielow J.B."/>
            <person name="Sun H."/>
            <person name="Kurtzman C.P."/>
            <person name="Blackwell M."/>
            <person name="Grigoriev I.V."/>
            <person name="Jeffries T.W."/>
        </authorList>
    </citation>
    <scope>NUCLEOTIDE SEQUENCE [LARGE SCALE GENOMIC DNA]</scope>
    <source>
        <strain evidence="10">NRRL Y-12698</strain>
    </source>
</reference>
<evidence type="ECO:0000256" key="2">
    <source>
        <dbReference type="ARBA" id="ARBA00009448"/>
    </source>
</evidence>
<keyword evidence="10" id="KW-1185">Reference proteome</keyword>
<organism evidence="9 10">
    <name type="scientific">Babjeviella inositovora NRRL Y-12698</name>
    <dbReference type="NCBI Taxonomy" id="984486"/>
    <lineage>
        <taxon>Eukaryota</taxon>
        <taxon>Fungi</taxon>
        <taxon>Dikarya</taxon>
        <taxon>Ascomycota</taxon>
        <taxon>Saccharomycotina</taxon>
        <taxon>Pichiomycetes</taxon>
        <taxon>Serinales incertae sedis</taxon>
        <taxon>Babjeviella</taxon>
    </lineage>
</organism>
<dbReference type="EMBL" id="KV454428">
    <property type="protein sequence ID" value="ODQ81008.1"/>
    <property type="molecule type" value="Genomic_DNA"/>
</dbReference>
<keyword evidence="4" id="KW-0805">Transcription regulation</keyword>
<dbReference type="Pfam" id="PF08567">
    <property type="entry name" value="PH_TFIIH"/>
    <property type="match status" value="1"/>
</dbReference>
<dbReference type="OrthoDB" id="360521at2759"/>
<dbReference type="GO" id="GO:0005829">
    <property type="term" value="C:cytosol"/>
    <property type="evidence" value="ECO:0007669"/>
    <property type="project" value="EnsemblFungi"/>
</dbReference>
<dbReference type="InterPro" id="IPR027079">
    <property type="entry name" value="Tfb1/GTF2H1"/>
</dbReference>
<dbReference type="Gene3D" id="2.30.29.30">
    <property type="entry name" value="Pleckstrin-homology domain (PH domain)/Phosphotyrosine-binding domain (PTB)"/>
    <property type="match status" value="1"/>
</dbReference>
<dbReference type="GO" id="GO:0000439">
    <property type="term" value="C:transcription factor TFIIH core complex"/>
    <property type="evidence" value="ECO:0007669"/>
    <property type="project" value="EnsemblFungi"/>
</dbReference>
<proteinExistence type="inferred from homology"/>
<dbReference type="GO" id="GO:0000112">
    <property type="term" value="C:nucleotide-excision repair factor 3 complex"/>
    <property type="evidence" value="ECO:0007669"/>
    <property type="project" value="EnsemblFungi"/>
</dbReference>
<dbReference type="RefSeq" id="XP_018986336.1">
    <property type="nucleotide sequence ID" value="XM_019132523.1"/>
</dbReference>
<dbReference type="AlphaFoldDB" id="A0A1E3QTK1"/>
<dbReference type="GeneID" id="30150376"/>
<dbReference type="PROSITE" id="PS50858">
    <property type="entry name" value="BSD"/>
    <property type="match status" value="2"/>
</dbReference>
<comment type="similarity">
    <text evidence="2">Belongs to the TFB1 family.</text>
</comment>
<dbReference type="InterPro" id="IPR035925">
    <property type="entry name" value="BSD_dom_sf"/>
</dbReference>
<dbReference type="PANTHER" id="PTHR12856">
    <property type="entry name" value="TRANSCRIPTION INITIATION FACTOR IIH-RELATED"/>
    <property type="match status" value="1"/>
</dbReference>
<dbReference type="InterPro" id="IPR011993">
    <property type="entry name" value="PH-like_dom_sf"/>
</dbReference>
<dbReference type="GO" id="GO:0006360">
    <property type="term" value="P:transcription by RNA polymerase I"/>
    <property type="evidence" value="ECO:0007669"/>
    <property type="project" value="EnsemblFungi"/>
</dbReference>
<evidence type="ECO:0000256" key="4">
    <source>
        <dbReference type="ARBA" id="ARBA00023015"/>
    </source>
</evidence>
<name>A0A1E3QTK1_9ASCO</name>
<protein>
    <recommendedName>
        <fullName evidence="8">BSD domain-containing protein</fullName>
    </recommendedName>
</protein>
<keyword evidence="6" id="KW-0539">Nucleus</keyword>
<evidence type="ECO:0000256" key="3">
    <source>
        <dbReference type="ARBA" id="ARBA00022737"/>
    </source>
</evidence>
<dbReference type="GO" id="GO:0006289">
    <property type="term" value="P:nucleotide-excision repair"/>
    <property type="evidence" value="ECO:0007669"/>
    <property type="project" value="EnsemblFungi"/>
</dbReference>
<comment type="subcellular location">
    <subcellularLocation>
        <location evidence="1">Nucleus</location>
    </subcellularLocation>
</comment>
<feature type="region of interest" description="Disordered" evidence="7">
    <location>
        <begin position="308"/>
        <end position="327"/>
    </location>
</feature>
<dbReference type="SUPFAM" id="SSF140383">
    <property type="entry name" value="BSD domain-like"/>
    <property type="match status" value="1"/>
</dbReference>
<feature type="domain" description="BSD" evidence="8">
    <location>
        <begin position="213"/>
        <end position="264"/>
    </location>
</feature>
<dbReference type="STRING" id="984486.A0A1E3QTK1"/>
<dbReference type="Proteomes" id="UP000094336">
    <property type="component" value="Unassembled WGS sequence"/>
</dbReference>
<evidence type="ECO:0000256" key="5">
    <source>
        <dbReference type="ARBA" id="ARBA00023163"/>
    </source>
</evidence>
<dbReference type="InterPro" id="IPR005607">
    <property type="entry name" value="BSD_dom"/>
</dbReference>
<dbReference type="InterPro" id="IPR013876">
    <property type="entry name" value="TFIIH_BTF_p62_N"/>
</dbReference>
<dbReference type="Pfam" id="PF03909">
    <property type="entry name" value="BSD"/>
    <property type="match status" value="1"/>
</dbReference>
<evidence type="ECO:0000256" key="1">
    <source>
        <dbReference type="ARBA" id="ARBA00004123"/>
    </source>
</evidence>
<feature type="domain" description="BSD" evidence="8">
    <location>
        <begin position="150"/>
        <end position="191"/>
    </location>
</feature>
<evidence type="ECO:0000313" key="10">
    <source>
        <dbReference type="Proteomes" id="UP000094336"/>
    </source>
</evidence>
<evidence type="ECO:0000259" key="8">
    <source>
        <dbReference type="PROSITE" id="PS50858"/>
    </source>
</evidence>
<keyword evidence="3" id="KW-0677">Repeat</keyword>
<accession>A0A1E3QTK1</accession>
<dbReference type="GO" id="GO:0032266">
    <property type="term" value="F:phosphatidylinositol-3-phosphate binding"/>
    <property type="evidence" value="ECO:0007669"/>
    <property type="project" value="EnsemblFungi"/>
</dbReference>
<gene>
    <name evidence="9" type="ORF">BABINDRAFT_6860</name>
</gene>